<keyword evidence="1" id="KW-0479">Metal-binding</keyword>
<dbReference type="SUPFAM" id="SSF57850">
    <property type="entry name" value="RING/U-box"/>
    <property type="match status" value="1"/>
</dbReference>
<evidence type="ECO:0000259" key="2">
    <source>
        <dbReference type="PROSITE" id="PS50089"/>
    </source>
</evidence>
<keyword evidence="4" id="KW-1185">Reference proteome</keyword>
<comment type="caution">
    <text evidence="3">The sequence shown here is derived from an EMBL/GenBank/DDBJ whole genome shotgun (WGS) entry which is preliminary data.</text>
</comment>
<dbReference type="OrthoDB" id="902312at2759"/>
<dbReference type="PROSITE" id="PS50089">
    <property type="entry name" value="ZF_RING_2"/>
    <property type="match status" value="1"/>
</dbReference>
<dbReference type="Proteomes" id="UP000653305">
    <property type="component" value="Unassembled WGS sequence"/>
</dbReference>
<protein>
    <recommendedName>
        <fullName evidence="2">RING-type domain-containing protein</fullName>
    </recommendedName>
</protein>
<dbReference type="AlphaFoldDB" id="A0A830DBX3"/>
<evidence type="ECO:0000313" key="3">
    <source>
        <dbReference type="EMBL" id="GFQ04536.1"/>
    </source>
</evidence>
<name>A0A830DBX3_9LAMI</name>
<dbReference type="Gene3D" id="3.30.40.10">
    <property type="entry name" value="Zinc/RING finger domain, C3HC4 (zinc finger)"/>
    <property type="match status" value="1"/>
</dbReference>
<evidence type="ECO:0000313" key="4">
    <source>
        <dbReference type="Proteomes" id="UP000653305"/>
    </source>
</evidence>
<reference evidence="3" key="1">
    <citation type="submission" date="2020-07" db="EMBL/GenBank/DDBJ databases">
        <title>Ethylene signaling mediates host invasion by parasitic plants.</title>
        <authorList>
            <person name="Yoshida S."/>
        </authorList>
    </citation>
    <scope>NUCLEOTIDE SEQUENCE</scope>
    <source>
        <strain evidence="3">Okayama</strain>
    </source>
</reference>
<proteinExistence type="predicted"/>
<organism evidence="3 4">
    <name type="scientific">Phtheirospermum japonicum</name>
    <dbReference type="NCBI Taxonomy" id="374723"/>
    <lineage>
        <taxon>Eukaryota</taxon>
        <taxon>Viridiplantae</taxon>
        <taxon>Streptophyta</taxon>
        <taxon>Embryophyta</taxon>
        <taxon>Tracheophyta</taxon>
        <taxon>Spermatophyta</taxon>
        <taxon>Magnoliopsida</taxon>
        <taxon>eudicotyledons</taxon>
        <taxon>Gunneridae</taxon>
        <taxon>Pentapetalae</taxon>
        <taxon>asterids</taxon>
        <taxon>lamiids</taxon>
        <taxon>Lamiales</taxon>
        <taxon>Orobanchaceae</taxon>
        <taxon>Orobanchaceae incertae sedis</taxon>
        <taxon>Phtheirospermum</taxon>
    </lineage>
</organism>
<keyword evidence="1" id="KW-0863">Zinc-finger</keyword>
<sequence length="207" mass="23517">MHPREGDDLRNCLGIRRMTSYRMREYWMTEQEIKSFAKDALAFATDRATNDPQYASATLIPVLVRFKVCTVQQVGEPLDVARGRAISANKLVPLYIWSQPTVEDPPGKQIPRSLKTFLILLPRVRVTSESVDDPKTLQALMGFCLVCKQKPVLGDQISTLPHCNHAFHAHCVARELLDDVGCPRCCTPAYPYKRPRFDDFPRDTILT</sequence>
<gene>
    <name evidence="3" type="ORF">PHJA_002597500</name>
</gene>
<dbReference type="InterPro" id="IPR013083">
    <property type="entry name" value="Znf_RING/FYVE/PHD"/>
</dbReference>
<feature type="domain" description="RING-type" evidence="2">
    <location>
        <begin position="144"/>
        <end position="185"/>
    </location>
</feature>
<accession>A0A830DBX3</accession>
<dbReference type="InterPro" id="IPR001841">
    <property type="entry name" value="Znf_RING"/>
</dbReference>
<dbReference type="EMBL" id="BMAC01000952">
    <property type="protein sequence ID" value="GFQ04536.1"/>
    <property type="molecule type" value="Genomic_DNA"/>
</dbReference>
<dbReference type="GO" id="GO:0008270">
    <property type="term" value="F:zinc ion binding"/>
    <property type="evidence" value="ECO:0007669"/>
    <property type="project" value="UniProtKB-KW"/>
</dbReference>
<keyword evidence="1" id="KW-0862">Zinc</keyword>
<evidence type="ECO:0000256" key="1">
    <source>
        <dbReference type="PROSITE-ProRule" id="PRU00175"/>
    </source>
</evidence>
<dbReference type="SMART" id="SM00184">
    <property type="entry name" value="RING"/>
    <property type="match status" value="1"/>
</dbReference>